<evidence type="ECO:0000313" key="2">
    <source>
        <dbReference type="Proteomes" id="UP000017559"/>
    </source>
</evidence>
<reference evidence="1 2" key="1">
    <citation type="journal article" date="2014" name="BMC Genomics">
        <title>Genome and secretome analysis of the hemibiotrophic fungal pathogen, Moniliophthora roreri, which causes frosty pod rot disease of cacao: mechanisms of the biotrophic and necrotrophic phases.</title>
        <authorList>
            <person name="Meinhardt L.W."/>
            <person name="Costa G.G.L."/>
            <person name="Thomazella D.P.T."/>
            <person name="Teixeira P.J.P.L."/>
            <person name="Carazzolle M.F."/>
            <person name="Schuster S.C."/>
            <person name="Carlson J.E."/>
            <person name="Guiltinan M.J."/>
            <person name="Mieczkowski P."/>
            <person name="Farmer A."/>
            <person name="Ramaraj T."/>
            <person name="Crozier J."/>
            <person name="Davis R.E."/>
            <person name="Shao J."/>
            <person name="Melnick R.L."/>
            <person name="Pereira G.A.G."/>
            <person name="Bailey B.A."/>
        </authorList>
    </citation>
    <scope>NUCLEOTIDE SEQUENCE [LARGE SCALE GENOMIC DNA]</scope>
    <source>
        <strain evidence="1 2">MCA 2997</strain>
    </source>
</reference>
<dbReference type="Proteomes" id="UP000017559">
    <property type="component" value="Unassembled WGS sequence"/>
</dbReference>
<protein>
    <submittedName>
        <fullName evidence="1">Uncharacterized protein</fullName>
    </submittedName>
</protein>
<dbReference type="AlphaFoldDB" id="V2WW14"/>
<dbReference type="HOGENOM" id="CLU_2386687_0_0_1"/>
<comment type="caution">
    <text evidence="1">The sequence shown here is derived from an EMBL/GenBank/DDBJ whole genome shotgun (WGS) entry which is preliminary data.</text>
</comment>
<keyword evidence="2" id="KW-1185">Reference proteome</keyword>
<dbReference type="KEGG" id="mrr:Moror_2445"/>
<name>V2WW14_MONRO</name>
<sequence length="94" mass="10948">MLTWRYEERRAITMLDDRLYDVGLDNSSTQRTCLPRKVKCQYNRTLLLLHFFAMLTPLRTPSSPQQQPRLPYAQCGCPDRAHKEASKGSLEADF</sequence>
<gene>
    <name evidence="1" type="ORF">Moror_2445</name>
</gene>
<proteinExistence type="predicted"/>
<dbReference type="EMBL" id="AWSO01001023">
    <property type="protein sequence ID" value="ESK85767.1"/>
    <property type="molecule type" value="Genomic_DNA"/>
</dbReference>
<organism evidence="1 2">
    <name type="scientific">Moniliophthora roreri (strain MCA 2997)</name>
    <name type="common">Cocoa frosty pod rot fungus</name>
    <name type="synonym">Crinipellis roreri</name>
    <dbReference type="NCBI Taxonomy" id="1381753"/>
    <lineage>
        <taxon>Eukaryota</taxon>
        <taxon>Fungi</taxon>
        <taxon>Dikarya</taxon>
        <taxon>Basidiomycota</taxon>
        <taxon>Agaricomycotina</taxon>
        <taxon>Agaricomycetes</taxon>
        <taxon>Agaricomycetidae</taxon>
        <taxon>Agaricales</taxon>
        <taxon>Marasmiineae</taxon>
        <taxon>Marasmiaceae</taxon>
        <taxon>Moniliophthora</taxon>
    </lineage>
</organism>
<accession>V2WW14</accession>
<evidence type="ECO:0000313" key="1">
    <source>
        <dbReference type="EMBL" id="ESK85767.1"/>
    </source>
</evidence>